<keyword evidence="2" id="KW-1185">Reference proteome</keyword>
<reference evidence="1 2" key="1">
    <citation type="submission" date="2017-02" db="EMBL/GenBank/DDBJ databases">
        <title>Paraburkholderia sophoroidis sp. nov. and Paraburkholderia steynii sp. nov. rhizobial symbionts of the fynbos legume Hypocalyptus sophoroides.</title>
        <authorList>
            <person name="Steenkamp E.T."/>
            <person name="Beukes C.W."/>
            <person name="Van Zyl E."/>
            <person name="Avontuur J."/>
            <person name="Chan W.Y."/>
            <person name="Hassen A."/>
            <person name="Palmer M."/>
            <person name="Mthombeni L."/>
            <person name="Phalane F."/>
            <person name="Sereme K."/>
            <person name="Venter S.N."/>
        </authorList>
    </citation>
    <scope>NUCLEOTIDE SEQUENCE [LARGE SCALE GENOMIC DNA]</scope>
    <source>
        <strain evidence="1 2">HC1.1ba</strain>
    </source>
</reference>
<proteinExistence type="predicted"/>
<organism evidence="1 2">
    <name type="scientific">Paraburkholderia steynii</name>
    <dbReference type="NCBI Taxonomy" id="1245441"/>
    <lineage>
        <taxon>Bacteria</taxon>
        <taxon>Pseudomonadati</taxon>
        <taxon>Pseudomonadota</taxon>
        <taxon>Betaproteobacteria</taxon>
        <taxon>Burkholderiales</taxon>
        <taxon>Burkholderiaceae</taxon>
        <taxon>Paraburkholderia</taxon>
    </lineage>
</organism>
<accession>A0A4R0XIY9</accession>
<protein>
    <submittedName>
        <fullName evidence="1">Uncharacterized protein</fullName>
    </submittedName>
</protein>
<dbReference type="EMBL" id="MWML01000121">
    <property type="protein sequence ID" value="TCG06191.1"/>
    <property type="molecule type" value="Genomic_DNA"/>
</dbReference>
<evidence type="ECO:0000313" key="2">
    <source>
        <dbReference type="Proteomes" id="UP000294200"/>
    </source>
</evidence>
<gene>
    <name evidence="1" type="ORF">BZM27_28050</name>
</gene>
<dbReference type="AlphaFoldDB" id="A0A4R0XIY9"/>
<comment type="caution">
    <text evidence="1">The sequence shown here is derived from an EMBL/GenBank/DDBJ whole genome shotgun (WGS) entry which is preliminary data.</text>
</comment>
<dbReference type="Proteomes" id="UP000294200">
    <property type="component" value="Unassembled WGS sequence"/>
</dbReference>
<name>A0A4R0XIY9_9BURK</name>
<evidence type="ECO:0000313" key="1">
    <source>
        <dbReference type="EMBL" id="TCG06191.1"/>
    </source>
</evidence>
<sequence length="87" mass="9764">MAAHDFTEFSWDEQEDVKALLASRGIDLLEFKITDNDSYPAGGRKGAVRQISVTRVTNGKMAIYDTDHFAPWLTDFAEALEAGYFDD</sequence>